<name>A0ABT6P1L1_9BACT</name>
<comment type="caution">
    <text evidence="2">The sequence shown here is derived from an EMBL/GenBank/DDBJ whole genome shotgun (WGS) entry which is preliminary data.</text>
</comment>
<evidence type="ECO:0000256" key="1">
    <source>
        <dbReference type="SAM" id="SignalP"/>
    </source>
</evidence>
<feature type="signal peptide" evidence="1">
    <location>
        <begin position="1"/>
        <end position="21"/>
    </location>
</feature>
<dbReference type="RefSeq" id="WP_136970563.1">
    <property type="nucleotide sequence ID" value="NZ_JARZHI010000042.1"/>
</dbReference>
<organism evidence="2 3">
    <name type="scientific">Polyangium sorediatum</name>
    <dbReference type="NCBI Taxonomy" id="889274"/>
    <lineage>
        <taxon>Bacteria</taxon>
        <taxon>Pseudomonadati</taxon>
        <taxon>Myxococcota</taxon>
        <taxon>Polyangia</taxon>
        <taxon>Polyangiales</taxon>
        <taxon>Polyangiaceae</taxon>
        <taxon>Polyangium</taxon>
    </lineage>
</organism>
<keyword evidence="1" id="KW-0732">Signal</keyword>
<proteinExistence type="predicted"/>
<evidence type="ECO:0000313" key="2">
    <source>
        <dbReference type="EMBL" id="MDI1434482.1"/>
    </source>
</evidence>
<keyword evidence="3" id="KW-1185">Reference proteome</keyword>
<accession>A0ABT6P1L1</accession>
<dbReference type="Gene3D" id="2.60.120.380">
    <property type="match status" value="1"/>
</dbReference>
<sequence length="137" mass="14470">MKANAMSLVVVAGMSAFSAHAAPLPGAPVTVVGTAAGTARASNRSSGCPGYIVDENDYEFSLDMARSSLRLRTESSKDLVLVVQLPDGSYRCDDDNGGNGQPLIEITSPQLGTYRVWVGVWNIGVVADYRLIMSSDT</sequence>
<protein>
    <submittedName>
        <fullName evidence="2">Pre-peptidase C-terminal domain-containing protein</fullName>
    </submittedName>
</protein>
<reference evidence="2 3" key="1">
    <citation type="submission" date="2023-04" db="EMBL/GenBank/DDBJ databases">
        <title>The genome sequence of Polyangium sorediatum DSM14670.</title>
        <authorList>
            <person name="Zhang X."/>
        </authorList>
    </citation>
    <scope>NUCLEOTIDE SEQUENCE [LARGE SCALE GENOMIC DNA]</scope>
    <source>
        <strain evidence="2 3">DSM 14670</strain>
    </source>
</reference>
<gene>
    <name evidence="2" type="ORF">QHF89_33595</name>
</gene>
<evidence type="ECO:0000313" key="3">
    <source>
        <dbReference type="Proteomes" id="UP001160301"/>
    </source>
</evidence>
<dbReference type="Proteomes" id="UP001160301">
    <property type="component" value="Unassembled WGS sequence"/>
</dbReference>
<feature type="chain" id="PRO_5046508469" evidence="1">
    <location>
        <begin position="22"/>
        <end position="137"/>
    </location>
</feature>
<dbReference type="EMBL" id="JARZHI010000042">
    <property type="protein sequence ID" value="MDI1434482.1"/>
    <property type="molecule type" value="Genomic_DNA"/>
</dbReference>